<comment type="caution">
    <text evidence="2">The sequence shown here is derived from an EMBL/GenBank/DDBJ whole genome shotgun (WGS) entry which is preliminary data.</text>
</comment>
<protein>
    <submittedName>
        <fullName evidence="2">Uncharacterized protein</fullName>
    </submittedName>
</protein>
<evidence type="ECO:0000313" key="3">
    <source>
        <dbReference type="Proteomes" id="UP001597318"/>
    </source>
</evidence>
<accession>A0ABW5BR09</accession>
<gene>
    <name evidence="2" type="ORF">ACFSKK_01655</name>
</gene>
<sequence length="99" mass="11776">MKKEADSKVPNTEAFHDTSTRELLESSNEVKAGYYLFKSNTKEYNMFWPENATKQYYDNNGQNYERFIFEESDEEKNYSNEITTTFENRGETDLILNEI</sequence>
<evidence type="ECO:0000256" key="1">
    <source>
        <dbReference type="SAM" id="MobiDB-lite"/>
    </source>
</evidence>
<organism evidence="2 3">
    <name type="scientific">Metabacillus endolithicus</name>
    <dbReference type="NCBI Taxonomy" id="1535204"/>
    <lineage>
        <taxon>Bacteria</taxon>
        <taxon>Bacillati</taxon>
        <taxon>Bacillota</taxon>
        <taxon>Bacilli</taxon>
        <taxon>Bacillales</taxon>
        <taxon>Bacillaceae</taxon>
        <taxon>Metabacillus</taxon>
    </lineage>
</organism>
<feature type="region of interest" description="Disordered" evidence="1">
    <location>
        <begin position="1"/>
        <end position="24"/>
    </location>
</feature>
<reference evidence="3" key="1">
    <citation type="journal article" date="2019" name="Int. J. Syst. Evol. Microbiol.">
        <title>The Global Catalogue of Microorganisms (GCM) 10K type strain sequencing project: providing services to taxonomists for standard genome sequencing and annotation.</title>
        <authorList>
            <consortium name="The Broad Institute Genomics Platform"/>
            <consortium name="The Broad Institute Genome Sequencing Center for Infectious Disease"/>
            <person name="Wu L."/>
            <person name="Ma J."/>
        </authorList>
    </citation>
    <scope>NUCLEOTIDE SEQUENCE [LARGE SCALE GENOMIC DNA]</scope>
    <source>
        <strain evidence="3">CGMCC 1.15474</strain>
    </source>
</reference>
<proteinExistence type="predicted"/>
<dbReference type="Proteomes" id="UP001597318">
    <property type="component" value="Unassembled WGS sequence"/>
</dbReference>
<name>A0ABW5BR09_9BACI</name>
<evidence type="ECO:0000313" key="2">
    <source>
        <dbReference type="EMBL" id="MFD2212412.1"/>
    </source>
</evidence>
<keyword evidence="3" id="KW-1185">Reference proteome</keyword>
<feature type="compositionally biased region" description="Basic and acidic residues" evidence="1">
    <location>
        <begin position="14"/>
        <end position="24"/>
    </location>
</feature>
<dbReference type="EMBL" id="JBHUIK010000001">
    <property type="protein sequence ID" value="MFD2212412.1"/>
    <property type="molecule type" value="Genomic_DNA"/>
</dbReference>